<accession>A0ABT7HIR3</accession>
<dbReference type="NCBIfam" id="TIGR02729">
    <property type="entry name" value="Obg_CgtA"/>
    <property type="match status" value="1"/>
</dbReference>
<dbReference type="NCBIfam" id="NF008955">
    <property type="entry name" value="PRK12297.1"/>
    <property type="match status" value="1"/>
</dbReference>
<dbReference type="PROSITE" id="PS00905">
    <property type="entry name" value="GTP1_OBG"/>
    <property type="match status" value="1"/>
</dbReference>
<dbReference type="SUPFAM" id="SSF102741">
    <property type="entry name" value="Obg GTP-binding protein C-terminal domain"/>
    <property type="match status" value="1"/>
</dbReference>
<comment type="subunit">
    <text evidence="9">Monomer.</text>
</comment>
<dbReference type="Gene3D" id="3.40.50.300">
    <property type="entry name" value="P-loop containing nucleotide triphosphate hydrolases"/>
    <property type="match status" value="1"/>
</dbReference>
<feature type="binding site" evidence="9">
    <location>
        <position position="172"/>
    </location>
    <ligand>
        <name>Mg(2+)</name>
        <dbReference type="ChEBI" id="CHEBI:18420"/>
    </ligand>
</feature>
<comment type="function">
    <text evidence="9">An essential GTPase which binds GTP, GDP and possibly (p)ppGpp with moderate affinity, with high nucleotide exchange rates and a fairly low GTP hydrolysis rate. Plays a role in control of the cell cycle, stress response, ribosome biogenesis and in those bacteria that undergo differentiation, in morphogenesis control.</text>
</comment>
<feature type="binding site" evidence="9">
    <location>
        <begin position="308"/>
        <end position="310"/>
    </location>
    <ligand>
        <name>GTP</name>
        <dbReference type="ChEBI" id="CHEBI:37565"/>
    </ligand>
</feature>
<evidence type="ECO:0000256" key="5">
    <source>
        <dbReference type="ARBA" id="ARBA00022741"/>
    </source>
</evidence>
<keyword evidence="5 9" id="KW-0547">Nucleotide-binding</keyword>
<comment type="cofactor">
    <cofactor evidence="1 9">
        <name>Mg(2+)</name>
        <dbReference type="ChEBI" id="CHEBI:18420"/>
    </cofactor>
</comment>
<comment type="subcellular location">
    <subcellularLocation>
        <location evidence="9">Cytoplasm</location>
    </subcellularLocation>
</comment>
<dbReference type="PROSITE" id="PS51710">
    <property type="entry name" value="G_OBG"/>
    <property type="match status" value="1"/>
</dbReference>
<evidence type="ECO:0000256" key="6">
    <source>
        <dbReference type="ARBA" id="ARBA00022801"/>
    </source>
</evidence>
<dbReference type="NCBIfam" id="TIGR03595">
    <property type="entry name" value="Obg_CgtA_exten"/>
    <property type="match status" value="1"/>
</dbReference>
<keyword evidence="6 9" id="KW-0378">Hydrolase</keyword>
<dbReference type="PANTHER" id="PTHR11702">
    <property type="entry name" value="DEVELOPMENTALLY REGULATED GTP-BINDING PROTEIN-RELATED"/>
    <property type="match status" value="1"/>
</dbReference>
<dbReference type="PROSITE" id="PS51883">
    <property type="entry name" value="OBG"/>
    <property type="match status" value="1"/>
</dbReference>
<feature type="domain" description="OBG-type G" evidence="11">
    <location>
        <begin position="159"/>
        <end position="327"/>
    </location>
</feature>
<evidence type="ECO:0000256" key="8">
    <source>
        <dbReference type="ARBA" id="ARBA00023134"/>
    </source>
</evidence>
<feature type="binding site" evidence="9">
    <location>
        <begin position="190"/>
        <end position="194"/>
    </location>
    <ligand>
        <name>GTP</name>
        <dbReference type="ChEBI" id="CHEBI:37565"/>
    </ligand>
</feature>
<dbReference type="EMBL" id="JASSPP010000003">
    <property type="protein sequence ID" value="MDK9580393.1"/>
    <property type="molecule type" value="Genomic_DNA"/>
</dbReference>
<dbReference type="InterPro" id="IPR036346">
    <property type="entry name" value="GTP-bd_prot_GTP1/OBG_C_sf"/>
</dbReference>
<dbReference type="InterPro" id="IPR031167">
    <property type="entry name" value="G_OBG"/>
</dbReference>
<feature type="domain" description="OCT" evidence="12">
    <location>
        <begin position="342"/>
        <end position="419"/>
    </location>
</feature>
<evidence type="ECO:0000313" key="14">
    <source>
        <dbReference type="EMBL" id="MDK9580393.1"/>
    </source>
</evidence>
<dbReference type="InterPro" id="IPR006074">
    <property type="entry name" value="GTP1-OBG_CS"/>
</dbReference>
<dbReference type="SUPFAM" id="SSF82051">
    <property type="entry name" value="Obg GTP-binding protein N-terminal domain"/>
    <property type="match status" value="1"/>
</dbReference>
<feature type="domain" description="Obg" evidence="13">
    <location>
        <begin position="1"/>
        <end position="158"/>
    </location>
</feature>
<dbReference type="EC" id="3.6.5.-" evidence="9"/>
<keyword evidence="7 9" id="KW-0460">Magnesium</keyword>
<proteinExistence type="inferred from homology"/>
<dbReference type="Gene3D" id="2.70.210.12">
    <property type="entry name" value="GTP1/OBG domain"/>
    <property type="match status" value="1"/>
</dbReference>
<comment type="similarity">
    <text evidence="2 9">Belongs to the TRAFAC class OBG-HflX-like GTPase superfamily. OBG GTPase family.</text>
</comment>
<feature type="binding site" evidence="9">
    <location>
        <begin position="212"/>
        <end position="215"/>
    </location>
    <ligand>
        <name>GTP</name>
        <dbReference type="ChEBI" id="CHEBI:37565"/>
    </ligand>
</feature>
<feature type="binding site" evidence="9">
    <location>
        <begin position="282"/>
        <end position="285"/>
    </location>
    <ligand>
        <name>GTP</name>
        <dbReference type="ChEBI" id="CHEBI:37565"/>
    </ligand>
</feature>
<reference evidence="14 15" key="1">
    <citation type="submission" date="2023-06" db="EMBL/GenBank/DDBJ databases">
        <title>Antibody response to the Sneathia vaginalis cytopathogenic toxin A during pregnancy.</title>
        <authorList>
            <person name="Mccoy Z.T."/>
            <person name="Serrano M.G."/>
            <person name="Spaine K."/>
            <person name="Edwards D.J."/>
            <person name="Buck G.A."/>
            <person name="Jefferson K."/>
        </authorList>
    </citation>
    <scope>NUCLEOTIDE SEQUENCE [LARGE SCALE GENOMIC DNA]</scope>
    <source>
        <strain evidence="14 15">CCUG 42621</strain>
    </source>
</reference>
<dbReference type="SUPFAM" id="SSF52540">
    <property type="entry name" value="P-loop containing nucleoside triphosphate hydrolases"/>
    <property type="match status" value="1"/>
</dbReference>
<evidence type="ECO:0000259" key="12">
    <source>
        <dbReference type="PROSITE" id="PS51881"/>
    </source>
</evidence>
<evidence type="ECO:0000256" key="3">
    <source>
        <dbReference type="ARBA" id="ARBA00022490"/>
    </source>
</evidence>
<evidence type="ECO:0000256" key="4">
    <source>
        <dbReference type="ARBA" id="ARBA00022723"/>
    </source>
</evidence>
<dbReference type="PANTHER" id="PTHR11702:SF31">
    <property type="entry name" value="MITOCHONDRIAL RIBOSOME-ASSOCIATED GTPASE 2"/>
    <property type="match status" value="1"/>
</dbReference>
<dbReference type="InterPro" id="IPR006073">
    <property type="entry name" value="GTP-bd"/>
</dbReference>
<feature type="coiled-coil region" evidence="10">
    <location>
        <begin position="251"/>
        <end position="278"/>
    </location>
</feature>
<evidence type="ECO:0000256" key="9">
    <source>
        <dbReference type="HAMAP-Rule" id="MF_01454"/>
    </source>
</evidence>
<dbReference type="Pfam" id="PF01926">
    <property type="entry name" value="MMR_HSR1"/>
    <property type="match status" value="1"/>
</dbReference>
<feature type="binding site" evidence="9">
    <location>
        <position position="192"/>
    </location>
    <ligand>
        <name>Mg(2+)</name>
        <dbReference type="ChEBI" id="CHEBI:18420"/>
    </ligand>
</feature>
<sequence length="419" mass="46342">MFIDESVITVKSGNGGDGAATFRREKFVQFGGPDGGDGGKGGSIIFFADPNMNTLLNFKTIKRIEAKNGGKGSGAKCSGKNGEDVIIHVPVGTMIRDYETNKLLLDMKKKNESIVFLKGGDGGRGNVHFKNSIRKAPRISENGKSGIELKIKLELKLLADVALVGYPSVGKSSLINKVSNANSKVAGYHFTTLKPKLGIVKVDEDSSFVIADIPGLIEGAHKGIGLGDKFLKHIERCKLIIHIVDISELEGRKAIDDYKKINEELKNYSERLAAKKQIVALNKIDVLYDKTKIQDFEKAIGHKVEKISVLTNEGVAELMRKAYDLLKDIEDEEIEEVTALEEIIPNKEDWIIKKIEENAYELSGQVVDNVLNKYVFLGDDGIIQFLQIMRHIGMEEKLEEAGVKRGDTIIIEGYEFEYV</sequence>
<evidence type="ECO:0000256" key="10">
    <source>
        <dbReference type="SAM" id="Coils"/>
    </source>
</evidence>
<name>A0ABT7HIR3_9FUSO</name>
<keyword evidence="15" id="KW-1185">Reference proteome</keyword>
<evidence type="ECO:0000256" key="7">
    <source>
        <dbReference type="ARBA" id="ARBA00022842"/>
    </source>
</evidence>
<dbReference type="InterPro" id="IPR027417">
    <property type="entry name" value="P-loop_NTPase"/>
</dbReference>
<dbReference type="Proteomes" id="UP001225134">
    <property type="component" value="Unassembled WGS sequence"/>
</dbReference>
<dbReference type="PRINTS" id="PR00326">
    <property type="entry name" value="GTP1OBG"/>
</dbReference>
<keyword evidence="4 9" id="KW-0479">Metal-binding</keyword>
<dbReference type="Gene3D" id="3.30.300.350">
    <property type="entry name" value="GTP-binding protein OBG, C-terminal domain"/>
    <property type="match status" value="1"/>
</dbReference>
<dbReference type="RefSeq" id="WP_285152819.1">
    <property type="nucleotide sequence ID" value="NZ_JASSPP010000003.1"/>
</dbReference>
<dbReference type="PIRSF" id="PIRSF002401">
    <property type="entry name" value="GTP_bd_Obg/CgtA"/>
    <property type="match status" value="1"/>
</dbReference>
<dbReference type="InterPro" id="IPR014100">
    <property type="entry name" value="GTP-bd_Obg/CgtA"/>
</dbReference>
<dbReference type="PROSITE" id="PS51881">
    <property type="entry name" value="OCT"/>
    <property type="match status" value="1"/>
</dbReference>
<dbReference type="InterPro" id="IPR036726">
    <property type="entry name" value="GTP1_OBG_dom_sf"/>
</dbReference>
<evidence type="ECO:0000259" key="13">
    <source>
        <dbReference type="PROSITE" id="PS51883"/>
    </source>
</evidence>
<dbReference type="InterPro" id="IPR045086">
    <property type="entry name" value="OBG_GTPase"/>
</dbReference>
<dbReference type="Pfam" id="PF01018">
    <property type="entry name" value="GTP1_OBG"/>
    <property type="match status" value="1"/>
</dbReference>
<keyword evidence="10" id="KW-0175">Coiled coil</keyword>
<keyword evidence="8 9" id="KW-0342">GTP-binding</keyword>
<evidence type="ECO:0000259" key="11">
    <source>
        <dbReference type="PROSITE" id="PS51710"/>
    </source>
</evidence>
<dbReference type="InterPro" id="IPR006169">
    <property type="entry name" value="GTP1_OBG_dom"/>
</dbReference>
<evidence type="ECO:0000313" key="15">
    <source>
        <dbReference type="Proteomes" id="UP001225134"/>
    </source>
</evidence>
<dbReference type="InterPro" id="IPR015349">
    <property type="entry name" value="OCT_dom"/>
</dbReference>
<dbReference type="Pfam" id="PF09269">
    <property type="entry name" value="DUF1967"/>
    <property type="match status" value="1"/>
</dbReference>
<evidence type="ECO:0000256" key="1">
    <source>
        <dbReference type="ARBA" id="ARBA00001946"/>
    </source>
</evidence>
<feature type="binding site" evidence="9">
    <location>
        <begin position="165"/>
        <end position="172"/>
    </location>
    <ligand>
        <name>GTP</name>
        <dbReference type="ChEBI" id="CHEBI:37565"/>
    </ligand>
</feature>
<dbReference type="HAMAP" id="MF_01454">
    <property type="entry name" value="GTPase_Obg"/>
    <property type="match status" value="1"/>
</dbReference>
<dbReference type="NCBIfam" id="NF008956">
    <property type="entry name" value="PRK12299.1"/>
    <property type="match status" value="1"/>
</dbReference>
<protein>
    <recommendedName>
        <fullName evidence="9">GTPase Obg</fullName>
        <ecNumber evidence="9">3.6.5.-</ecNumber>
    </recommendedName>
    <alternativeName>
        <fullName evidence="9">GTP-binding protein Obg</fullName>
    </alternativeName>
</protein>
<keyword evidence="3 9" id="KW-0963">Cytoplasm</keyword>
<comment type="caution">
    <text evidence="14">The sequence shown here is derived from an EMBL/GenBank/DDBJ whole genome shotgun (WGS) entry which is preliminary data.</text>
</comment>
<dbReference type="CDD" id="cd01898">
    <property type="entry name" value="Obg"/>
    <property type="match status" value="1"/>
</dbReference>
<evidence type="ECO:0000256" key="2">
    <source>
        <dbReference type="ARBA" id="ARBA00007699"/>
    </source>
</evidence>
<gene>
    <name evidence="14" type="primary">obgE</name>
    <name evidence="9" type="synonym">obg</name>
    <name evidence="14" type="ORF">QQA45_02535</name>
</gene>
<organism evidence="14 15">
    <name type="scientific">Sneathia sanguinegens</name>
    <dbReference type="NCBI Taxonomy" id="40543"/>
    <lineage>
        <taxon>Bacteria</taxon>
        <taxon>Fusobacteriati</taxon>
        <taxon>Fusobacteriota</taxon>
        <taxon>Fusobacteriia</taxon>
        <taxon>Fusobacteriales</taxon>
        <taxon>Leptotrichiaceae</taxon>
        <taxon>Sneathia</taxon>
    </lineage>
</organism>